<evidence type="ECO:0000313" key="3">
    <source>
        <dbReference type="Proteomes" id="UP001165080"/>
    </source>
</evidence>
<accession>A0A9W6F2L5</accession>
<keyword evidence="3" id="KW-1185">Reference proteome</keyword>
<organism evidence="2 3">
    <name type="scientific">Pleodorina starrii</name>
    <dbReference type="NCBI Taxonomy" id="330485"/>
    <lineage>
        <taxon>Eukaryota</taxon>
        <taxon>Viridiplantae</taxon>
        <taxon>Chlorophyta</taxon>
        <taxon>core chlorophytes</taxon>
        <taxon>Chlorophyceae</taxon>
        <taxon>CS clade</taxon>
        <taxon>Chlamydomonadales</taxon>
        <taxon>Volvocaceae</taxon>
        <taxon>Pleodorina</taxon>
    </lineage>
</organism>
<reference evidence="2 3" key="1">
    <citation type="journal article" date="2023" name="Commun. Biol.">
        <title>Reorganization of the ancestral sex-determining regions during the evolution of trioecy in Pleodorina starrii.</title>
        <authorList>
            <person name="Takahashi K."/>
            <person name="Suzuki S."/>
            <person name="Kawai-Toyooka H."/>
            <person name="Yamamoto K."/>
            <person name="Hamaji T."/>
            <person name="Ootsuki R."/>
            <person name="Yamaguchi H."/>
            <person name="Kawachi M."/>
            <person name="Higashiyama T."/>
            <person name="Nozaki H."/>
        </authorList>
    </citation>
    <scope>NUCLEOTIDE SEQUENCE [LARGE SCALE GENOMIC DNA]</scope>
    <source>
        <strain evidence="2 3">NIES-4479</strain>
    </source>
</reference>
<dbReference type="Proteomes" id="UP001165080">
    <property type="component" value="Unassembled WGS sequence"/>
</dbReference>
<dbReference type="AlphaFoldDB" id="A0A9W6F2L5"/>
<gene>
    <name evidence="2" type="primary">PLEST005179</name>
    <name evidence="2" type="ORF">PLESTB_000850100</name>
</gene>
<protein>
    <submittedName>
        <fullName evidence="2">Uncharacterized protein</fullName>
    </submittedName>
</protein>
<feature type="region of interest" description="Disordered" evidence="1">
    <location>
        <begin position="74"/>
        <end position="94"/>
    </location>
</feature>
<evidence type="ECO:0000256" key="1">
    <source>
        <dbReference type="SAM" id="MobiDB-lite"/>
    </source>
</evidence>
<sequence>MTWSLAGGSRDVLRGPPTAACCPAGGKSAVAPRLTWARTGPRGKGWREGGRGQAIGDNGRCRGLVVLWGRGRRRAGRNAKVGSSSGRRPDRGPNRAAVLSVDAAAAAAAAGGGGGGTVLAMWEVDLAPLGADEKARQRFEPDCGLSHLRLPLPLLLPLPLPLLMSARG</sequence>
<proteinExistence type="predicted"/>
<evidence type="ECO:0000313" key="2">
    <source>
        <dbReference type="EMBL" id="GLC54313.1"/>
    </source>
</evidence>
<name>A0A9W6F2L5_9CHLO</name>
<comment type="caution">
    <text evidence="2">The sequence shown here is derived from an EMBL/GenBank/DDBJ whole genome shotgun (WGS) entry which is preliminary data.</text>
</comment>
<dbReference type="EMBL" id="BRXU01000010">
    <property type="protein sequence ID" value="GLC54313.1"/>
    <property type="molecule type" value="Genomic_DNA"/>
</dbReference>